<dbReference type="InterPro" id="IPR003838">
    <property type="entry name" value="ABC3_permease_C"/>
</dbReference>
<feature type="transmembrane region" description="Helical" evidence="7">
    <location>
        <begin position="440"/>
        <end position="458"/>
    </location>
</feature>
<evidence type="ECO:0000256" key="2">
    <source>
        <dbReference type="ARBA" id="ARBA00022475"/>
    </source>
</evidence>
<comment type="subcellular location">
    <subcellularLocation>
        <location evidence="1">Cell membrane</location>
        <topology evidence="1">Multi-pass membrane protein</topology>
    </subcellularLocation>
</comment>
<evidence type="ECO:0000259" key="8">
    <source>
        <dbReference type="Pfam" id="PF02687"/>
    </source>
</evidence>
<feature type="transmembrane region" description="Helical" evidence="7">
    <location>
        <begin position="301"/>
        <end position="331"/>
    </location>
</feature>
<dbReference type="RefSeq" id="WP_052107117.1">
    <property type="nucleotide sequence ID" value="NZ_CP014334.2"/>
</dbReference>
<proteinExistence type="inferred from homology"/>
<dbReference type="AlphaFoldDB" id="A0AAI8GC98"/>
<feature type="domain" description="ABC3 transporter permease C-terminal" evidence="8">
    <location>
        <begin position="259"/>
        <end position="386"/>
    </location>
</feature>
<dbReference type="Proteomes" id="UP000093740">
    <property type="component" value="Chromosome"/>
</dbReference>
<feature type="transmembrane region" description="Helical" evidence="7">
    <location>
        <begin position="470"/>
        <end position="489"/>
    </location>
</feature>
<feature type="domain" description="ABC3 transporter permease C-terminal" evidence="8">
    <location>
        <begin position="761"/>
        <end position="872"/>
    </location>
</feature>
<comment type="similarity">
    <text evidence="6">Belongs to the ABC-4 integral membrane protein family.</text>
</comment>
<dbReference type="PANTHER" id="PTHR30572:SF4">
    <property type="entry name" value="ABC TRANSPORTER PERMEASE YTRF"/>
    <property type="match status" value="1"/>
</dbReference>
<dbReference type="PANTHER" id="PTHR30572">
    <property type="entry name" value="MEMBRANE COMPONENT OF TRANSPORTER-RELATED"/>
    <property type="match status" value="1"/>
</dbReference>
<feature type="transmembrane region" description="Helical" evidence="7">
    <location>
        <begin position="252"/>
        <end position="280"/>
    </location>
</feature>
<dbReference type="InterPro" id="IPR050250">
    <property type="entry name" value="Macrolide_Exporter_MacB"/>
</dbReference>
<keyword evidence="4 7" id="KW-1133">Transmembrane helix</keyword>
<keyword evidence="5 7" id="KW-0472">Membrane</keyword>
<feature type="transmembrane region" description="Helical" evidence="7">
    <location>
        <begin position="519"/>
        <end position="538"/>
    </location>
</feature>
<dbReference type="EMBL" id="CP014334">
    <property type="protein sequence ID" value="AMW31970.1"/>
    <property type="molecule type" value="Genomic_DNA"/>
</dbReference>
<protein>
    <submittedName>
        <fullName evidence="9">FtsX-like permease family protein</fullName>
    </submittedName>
</protein>
<feature type="transmembrane region" description="Helical" evidence="7">
    <location>
        <begin position="21"/>
        <end position="44"/>
    </location>
</feature>
<dbReference type="Pfam" id="PF02687">
    <property type="entry name" value="FtsX"/>
    <property type="match status" value="2"/>
</dbReference>
<evidence type="ECO:0000256" key="6">
    <source>
        <dbReference type="ARBA" id="ARBA00038076"/>
    </source>
</evidence>
<evidence type="ECO:0000256" key="1">
    <source>
        <dbReference type="ARBA" id="ARBA00004651"/>
    </source>
</evidence>
<evidence type="ECO:0000256" key="4">
    <source>
        <dbReference type="ARBA" id="ARBA00022989"/>
    </source>
</evidence>
<keyword evidence="2" id="KW-1003">Cell membrane</keyword>
<keyword evidence="3 7" id="KW-0812">Transmembrane</keyword>
<feature type="transmembrane region" description="Helical" evidence="7">
    <location>
        <begin position="756"/>
        <end position="778"/>
    </location>
</feature>
<feature type="transmembrane region" description="Helical" evidence="7">
    <location>
        <begin position="351"/>
        <end position="377"/>
    </location>
</feature>
<sequence length="881" mass="98962">MLRQIYDTIVKISFRNFIKHWKVGLLAILGTMVATMLLVGGLSLNDSVSAYLHQKLTKNFGDVDLIIKDKADTIFLPKAVNAESVELLLKQYPQVTKYVPVKIAQVTAKIKGKYVDLFAIAINENFEKFLGQNVQPFTISEDTAKAFGINIGDEIEIITAKTSFNIKIGAFGRGTLNFRGETASANGTIFLPESYFEEYSVYPLKDPNVYFVSTNLPVEQHETFAKELEEKEGSIRVIAGKYRLSNSPLNKIIGYLFIGFSGFTVISSFLFVSSFFGIIVEERKRSLGVLRALGYTSLRMFSVLFVEGLLYLISSEIVGAVAGIFFGRYLLDKINSFGREDQLFAFVQDRIPFNISFSTIVLGILIAMIVPVIILIYRSMEFSQITPSELYGDRPIEKKKKKGKVKRVFVAIVGILLFLFLLRTSYIYALLGLLSIVPLFYRNSLVTFVYGLSILASIYPVVGSGGAKDLLIRAGFVLIGSIYSIFAFIPYAKTFFERFKNVSVVLALSYIDKHKMRNFAMFVIYAVTLILILVSAIVPTSISEYINERKEEGAFGYNFIIVENPIKTFFGSYKYLNDEEFVSKFEALVPIQLVQASFPEDKKKYTIIVSDERIFEYLKLPNEKLMKEIKRQDWSKVPDKTLYLSNKILKTPGIEVTMVLKGVLPGISPKIVETLYVKDIYDPQETLLPLDGVLIWRNKKFFGAISGYAGVIKDPQKALEAQEFVARKLDGAFYITGEIEKLYASTNNLVDLSLQLFQLGFIAGFAGLAIITFRNVYARKKEIGMLRAIGADSKVVYRMFIYEALAIVFIATIVAILASMFVIKDLVAFVQPLLTSFKIVIPLWKVFVTLAGVFGITIIFVSLPASISQKIPPSEALRVFD</sequence>
<dbReference type="KEGG" id="fia:NA23_00490"/>
<organism evidence="9 10">
    <name type="scientific">Fervidobacterium islandicum</name>
    <dbReference type="NCBI Taxonomy" id="2423"/>
    <lineage>
        <taxon>Bacteria</taxon>
        <taxon>Thermotogati</taxon>
        <taxon>Thermotogota</taxon>
        <taxon>Thermotogae</taxon>
        <taxon>Thermotogales</taxon>
        <taxon>Fervidobacteriaceae</taxon>
        <taxon>Fervidobacterium</taxon>
    </lineage>
</organism>
<feature type="transmembrane region" description="Helical" evidence="7">
    <location>
        <begin position="408"/>
        <end position="428"/>
    </location>
</feature>
<evidence type="ECO:0000313" key="9">
    <source>
        <dbReference type="EMBL" id="AMW31970.1"/>
    </source>
</evidence>
<evidence type="ECO:0000256" key="5">
    <source>
        <dbReference type="ARBA" id="ARBA00023136"/>
    </source>
</evidence>
<dbReference type="GO" id="GO:0022857">
    <property type="term" value="F:transmembrane transporter activity"/>
    <property type="evidence" value="ECO:0007669"/>
    <property type="project" value="TreeGrafter"/>
</dbReference>
<feature type="transmembrane region" description="Helical" evidence="7">
    <location>
        <begin position="843"/>
        <end position="863"/>
    </location>
</feature>
<keyword evidence="10" id="KW-1185">Reference proteome</keyword>
<evidence type="ECO:0000313" key="10">
    <source>
        <dbReference type="Proteomes" id="UP000093740"/>
    </source>
</evidence>
<name>A0AAI8GC98_FERIS</name>
<dbReference type="GO" id="GO:0005886">
    <property type="term" value="C:plasma membrane"/>
    <property type="evidence" value="ECO:0007669"/>
    <property type="project" value="UniProtKB-SubCell"/>
</dbReference>
<evidence type="ECO:0000256" key="7">
    <source>
        <dbReference type="SAM" id="Phobius"/>
    </source>
</evidence>
<gene>
    <name evidence="9" type="ORF">NA23_00490</name>
</gene>
<accession>A0AAI8GC98</accession>
<feature type="transmembrane region" description="Helical" evidence="7">
    <location>
        <begin position="799"/>
        <end position="823"/>
    </location>
</feature>
<reference evidence="9 10" key="1">
    <citation type="journal article" date="2015" name="Stand. Genomic Sci.">
        <title>Genome sequence of a native-feather degrading extremely thermophilic Eubacterium, Fervidobacterium islandicum AW-1.</title>
        <authorList>
            <person name="Lee Y.J."/>
            <person name="Jeong H."/>
            <person name="Park G.S."/>
            <person name="Kwak Y."/>
            <person name="Lee S.J."/>
            <person name="Lee S.J."/>
            <person name="Park M.K."/>
            <person name="Kim J.Y."/>
            <person name="Kang H.K."/>
            <person name="Shin J.H."/>
            <person name="Lee D.W."/>
        </authorList>
    </citation>
    <scope>NUCLEOTIDE SEQUENCE [LARGE SCALE GENOMIC DNA]</scope>
    <source>
        <strain evidence="9 10">AW-1</strain>
    </source>
</reference>
<evidence type="ECO:0000256" key="3">
    <source>
        <dbReference type="ARBA" id="ARBA00022692"/>
    </source>
</evidence>